<evidence type="ECO:0000313" key="4">
    <source>
        <dbReference type="EMBL" id="NYI11566.1"/>
    </source>
</evidence>
<feature type="transmembrane region" description="Helical" evidence="1">
    <location>
        <begin position="14"/>
        <end position="33"/>
    </location>
</feature>
<comment type="caution">
    <text evidence="4">The sequence shown here is derived from an EMBL/GenBank/DDBJ whole genome shotgun (WGS) entry which is preliminary data.</text>
</comment>
<name>A0A7Y9YG19_9ACTN</name>
<feature type="domain" description="Mammalian cell entry C-terminal" evidence="3">
    <location>
        <begin position="124"/>
        <end position="323"/>
    </location>
</feature>
<reference evidence="4 5" key="1">
    <citation type="submission" date="2020-07" db="EMBL/GenBank/DDBJ databases">
        <title>Sequencing the genomes of 1000 actinobacteria strains.</title>
        <authorList>
            <person name="Klenk H.-P."/>
        </authorList>
    </citation>
    <scope>NUCLEOTIDE SEQUENCE [LARGE SCALE GENOMIC DNA]</scope>
    <source>
        <strain evidence="4 5">DSM 18248</strain>
    </source>
</reference>
<dbReference type="NCBIfam" id="TIGR00996">
    <property type="entry name" value="Mtu_fam_mce"/>
    <property type="match status" value="1"/>
</dbReference>
<organism evidence="4 5">
    <name type="scientific">Nocardioides marinus</name>
    <dbReference type="NCBI Taxonomy" id="374514"/>
    <lineage>
        <taxon>Bacteria</taxon>
        <taxon>Bacillati</taxon>
        <taxon>Actinomycetota</taxon>
        <taxon>Actinomycetes</taxon>
        <taxon>Propionibacteriales</taxon>
        <taxon>Nocardioidaceae</taxon>
        <taxon>Nocardioides</taxon>
    </lineage>
</organism>
<dbReference type="EMBL" id="JACBZI010000001">
    <property type="protein sequence ID" value="NYI11566.1"/>
    <property type="molecule type" value="Genomic_DNA"/>
</dbReference>
<evidence type="ECO:0000313" key="5">
    <source>
        <dbReference type="Proteomes" id="UP000537326"/>
    </source>
</evidence>
<evidence type="ECO:0000259" key="2">
    <source>
        <dbReference type="Pfam" id="PF02470"/>
    </source>
</evidence>
<proteinExistence type="predicted"/>
<feature type="domain" description="Mce/MlaD" evidence="2">
    <location>
        <begin position="46"/>
        <end position="117"/>
    </location>
</feature>
<evidence type="ECO:0000259" key="3">
    <source>
        <dbReference type="Pfam" id="PF11887"/>
    </source>
</evidence>
<keyword evidence="1" id="KW-0812">Transmembrane</keyword>
<dbReference type="InterPro" id="IPR003399">
    <property type="entry name" value="Mce/MlaD"/>
</dbReference>
<dbReference type="PANTHER" id="PTHR33371">
    <property type="entry name" value="INTERMEMBRANE PHOSPHOLIPID TRANSPORT SYSTEM BINDING PROTEIN MLAD-RELATED"/>
    <property type="match status" value="1"/>
</dbReference>
<dbReference type="GO" id="GO:0005576">
    <property type="term" value="C:extracellular region"/>
    <property type="evidence" value="ECO:0007669"/>
    <property type="project" value="TreeGrafter"/>
</dbReference>
<dbReference type="GO" id="GO:0051701">
    <property type="term" value="P:biological process involved in interaction with host"/>
    <property type="evidence" value="ECO:0007669"/>
    <property type="project" value="TreeGrafter"/>
</dbReference>
<dbReference type="RefSeq" id="WP_179532242.1">
    <property type="nucleotide sequence ID" value="NZ_BAAAPP010000006.1"/>
</dbReference>
<dbReference type="AlphaFoldDB" id="A0A7Y9YG19"/>
<gene>
    <name evidence="4" type="ORF">BKA05_003081</name>
</gene>
<dbReference type="InterPro" id="IPR052336">
    <property type="entry name" value="MlaD_Phospholipid_Transporter"/>
</dbReference>
<keyword evidence="1" id="KW-1133">Transmembrane helix</keyword>
<dbReference type="InterPro" id="IPR024516">
    <property type="entry name" value="Mce_C"/>
</dbReference>
<accession>A0A7Y9YG19</accession>
<keyword evidence="5" id="KW-1185">Reference proteome</keyword>
<dbReference type="InterPro" id="IPR005693">
    <property type="entry name" value="Mce"/>
</dbReference>
<evidence type="ECO:0000256" key="1">
    <source>
        <dbReference type="SAM" id="Phobius"/>
    </source>
</evidence>
<dbReference type="Pfam" id="PF11887">
    <property type="entry name" value="Mce4_CUP1"/>
    <property type="match status" value="1"/>
</dbReference>
<sequence length="346" mass="37550">MALSPVKRKQRADLVRLGVFLLVAAVVTFWVAAVTDEYRSGSVQGYRAQFADVSGLQVGDQVRAAGVRVGQVAEISVQPDSTVIVAFEVDDSLTLHEDTTATVEYRNLIGDRIIQLATPTPQEGQALAAGQTIPLSRTSAALDLDTLLNGFKPLFAGLNPTQVNELSQQLVQVLQGQESAVQTLTTRVASFTSTIAQREQLVTQVIGNLNTVLDTVDGRREELSNVIAGLDTVLTNFDQQDTEILIAADRINGFARQASDLVSKARADLTPDLRALTVAARGLNMEKKELVSVLQQLPRHYRKLQNAGSYGNFFNFFLCGVRVQVDVAGPAVMTPWINSDAERCQP</sequence>
<dbReference type="PANTHER" id="PTHR33371:SF17">
    <property type="entry name" value="MCE-FAMILY PROTEIN MCE1B"/>
    <property type="match status" value="1"/>
</dbReference>
<dbReference type="Pfam" id="PF02470">
    <property type="entry name" value="MlaD"/>
    <property type="match status" value="1"/>
</dbReference>
<dbReference type="Proteomes" id="UP000537326">
    <property type="component" value="Unassembled WGS sequence"/>
</dbReference>
<keyword evidence="1" id="KW-0472">Membrane</keyword>
<protein>
    <submittedName>
        <fullName evidence="4">Phospholipid/cholesterol/gamma-HCH transport system substrate-binding protein</fullName>
    </submittedName>
</protein>